<name>A0A8C7YXR3_9TELE</name>
<dbReference type="Proteomes" id="UP000694383">
    <property type="component" value="Unplaced"/>
</dbReference>
<reference evidence="1" key="2">
    <citation type="submission" date="2025-09" db="UniProtKB">
        <authorList>
            <consortium name="Ensembl"/>
        </authorList>
    </citation>
    <scope>IDENTIFICATION</scope>
</reference>
<evidence type="ECO:0008006" key="3">
    <source>
        <dbReference type="Google" id="ProtNLM"/>
    </source>
</evidence>
<reference evidence="1" key="1">
    <citation type="submission" date="2025-08" db="UniProtKB">
        <authorList>
            <consortium name="Ensembl"/>
        </authorList>
    </citation>
    <scope>IDENTIFICATION</scope>
</reference>
<protein>
    <recommendedName>
        <fullName evidence="3">Tc1-like transposase DDE domain-containing protein</fullName>
    </recommendedName>
</protein>
<accession>A0A8C7YXR3</accession>
<evidence type="ECO:0000313" key="2">
    <source>
        <dbReference type="Proteomes" id="UP000694383"/>
    </source>
</evidence>
<dbReference type="AlphaFoldDB" id="A0A8C7YXR3"/>
<proteinExistence type="predicted"/>
<sequence length="96" mass="10832">MRIFTNTPANSLIMDDAPPHRAKIFTARFQEVRVAYVSPDLNPIEHIRDPLKRDSMIQPSNDLAELHVALGEEWNTFCGKIRSQLVGLLGSFSQVV</sequence>
<evidence type="ECO:0000313" key="1">
    <source>
        <dbReference type="Ensembl" id="ENSOSIP00000033672.1"/>
    </source>
</evidence>
<organism evidence="1 2">
    <name type="scientific">Oryzias sinensis</name>
    <name type="common">Chinese medaka</name>
    <dbReference type="NCBI Taxonomy" id="183150"/>
    <lineage>
        <taxon>Eukaryota</taxon>
        <taxon>Metazoa</taxon>
        <taxon>Chordata</taxon>
        <taxon>Craniata</taxon>
        <taxon>Vertebrata</taxon>
        <taxon>Euteleostomi</taxon>
        <taxon>Actinopterygii</taxon>
        <taxon>Neopterygii</taxon>
        <taxon>Teleostei</taxon>
        <taxon>Neoteleostei</taxon>
        <taxon>Acanthomorphata</taxon>
        <taxon>Ovalentaria</taxon>
        <taxon>Atherinomorphae</taxon>
        <taxon>Beloniformes</taxon>
        <taxon>Adrianichthyidae</taxon>
        <taxon>Oryziinae</taxon>
        <taxon>Oryzias</taxon>
    </lineage>
</organism>
<dbReference type="Ensembl" id="ENSOSIT00000035492.1">
    <property type="protein sequence ID" value="ENSOSIP00000033672.1"/>
    <property type="gene ID" value="ENSOSIG00000017007.1"/>
</dbReference>
<dbReference type="GeneTree" id="ENSGT01030000235357"/>
<dbReference type="Gene3D" id="3.30.420.10">
    <property type="entry name" value="Ribonuclease H-like superfamily/Ribonuclease H"/>
    <property type="match status" value="1"/>
</dbReference>
<dbReference type="InterPro" id="IPR036397">
    <property type="entry name" value="RNaseH_sf"/>
</dbReference>
<keyword evidence="2" id="KW-1185">Reference proteome</keyword>
<dbReference type="GO" id="GO:0003676">
    <property type="term" value="F:nucleic acid binding"/>
    <property type="evidence" value="ECO:0007669"/>
    <property type="project" value="InterPro"/>
</dbReference>